<accession>Q1PYG1</accession>
<evidence type="ECO:0000256" key="1">
    <source>
        <dbReference type="ARBA" id="ARBA00023002"/>
    </source>
</evidence>
<feature type="domain" description="Peptide methionine sulphoxide reductase MsrA" evidence="5">
    <location>
        <begin position="68"/>
        <end position="218"/>
    </location>
</feature>
<dbReference type="SUPFAM" id="SSF55068">
    <property type="entry name" value="Peptide methionine sulfoxide reductase"/>
    <property type="match status" value="1"/>
</dbReference>
<organism evidence="6">
    <name type="scientific">Kuenenia stuttgartiensis</name>
    <dbReference type="NCBI Taxonomy" id="174633"/>
    <lineage>
        <taxon>Bacteria</taxon>
        <taxon>Pseudomonadati</taxon>
        <taxon>Planctomycetota</taxon>
        <taxon>Candidatus Brocadiia</taxon>
        <taxon>Candidatus Brocadiales</taxon>
        <taxon>Candidatus Brocadiaceae</taxon>
        <taxon>Candidatus Kuenenia</taxon>
    </lineage>
</organism>
<evidence type="ECO:0000256" key="3">
    <source>
        <dbReference type="ARBA" id="ARBA00048782"/>
    </source>
</evidence>
<name>Q1PYG1_KUEST</name>
<dbReference type="AlphaFoldDB" id="Q1PYG1"/>
<evidence type="ECO:0000256" key="4">
    <source>
        <dbReference type="HAMAP-Rule" id="MF_01401"/>
    </source>
</evidence>
<evidence type="ECO:0000313" key="6">
    <source>
        <dbReference type="EMBL" id="CAJ72127.1"/>
    </source>
</evidence>
<keyword evidence="1 4" id="KW-0560">Oxidoreductase</keyword>
<reference evidence="6" key="1">
    <citation type="journal article" date="2006" name="Nature">
        <title>Deciphering the evolution and metabolism of an anammox bacterium from a community genome.</title>
        <authorList>
            <person name="Strous M."/>
            <person name="Pelletier E."/>
            <person name="Mangenot S."/>
            <person name="Rattei T."/>
            <person name="Lehner A."/>
            <person name="Taylor M.W."/>
            <person name="Horn M."/>
            <person name="Daims H."/>
            <person name="Bartol-Mavel D."/>
            <person name="Wincker P."/>
            <person name="Barbe V."/>
            <person name="Fonknechten N."/>
            <person name="Vallenet D."/>
            <person name="Segurens B."/>
            <person name="Schenowitz-Truong C."/>
            <person name="Medigue C."/>
            <person name="Collingro A."/>
            <person name="Snel B."/>
            <person name="Dutilh B.E."/>
            <person name="OpDenCamp H.J.M."/>
            <person name="vanDerDrift C."/>
            <person name="Cirpus I."/>
            <person name="vanDePas-Schoonen K.T."/>
            <person name="Harhangi H.R."/>
            <person name="vanNiftrik L."/>
            <person name="Schmid M."/>
            <person name="Keltjens J."/>
            <person name="vanDeVossenberg J."/>
            <person name="Kartal B."/>
            <person name="Meier H."/>
            <person name="Frishman D."/>
            <person name="Huynen M.A."/>
            <person name="Mewes H."/>
            <person name="Weissenbach J."/>
            <person name="Jetten M.S.M."/>
            <person name="Wagner M."/>
            <person name="LePaslier D."/>
        </authorList>
    </citation>
    <scope>NUCLEOTIDE SEQUENCE</scope>
</reference>
<sequence>MRLRFVFGKSSKRVLTNIFKITACKGGAGMNNYLIPLFILIVLGINGALCGESKNSDSDTTHKKYEMATFAGGCFWCMQQPFDQLEGVISTAVGYTGGNVENPAYEDVYSGRTGHAEAIEIWYDPSLISYASLLQVFWRNIDPTAMNRQFADVGSQYRTAIFYHTEEQKNLAESSKKELEKSGKFNKPIVTEIVPASAFYKAEEYHQKYYEKNQTQYNRYKYGSGRERYLKEKWEKDAK</sequence>
<protein>
    <recommendedName>
        <fullName evidence="4">Peptide methionine sulfoxide reductase MsrA</fullName>
        <shortName evidence="4">Protein-methionine-S-oxide reductase</shortName>
        <ecNumber evidence="4">1.8.4.11</ecNumber>
    </recommendedName>
    <alternativeName>
        <fullName evidence="4">Peptide-methionine (S)-S-oxide reductase</fullName>
        <shortName evidence="4">Peptide Met(O) reductase</shortName>
    </alternativeName>
</protein>
<evidence type="ECO:0000256" key="2">
    <source>
        <dbReference type="ARBA" id="ARBA00047806"/>
    </source>
</evidence>
<dbReference type="PANTHER" id="PTHR43774:SF1">
    <property type="entry name" value="PEPTIDE METHIONINE SULFOXIDE REDUCTASE MSRA 2"/>
    <property type="match status" value="1"/>
</dbReference>
<comment type="function">
    <text evidence="4">Has an important function as a repair enzyme for proteins that have been inactivated by oxidation. Catalyzes the reversible oxidation-reduction of methionine sulfoxide in proteins to methionine.</text>
</comment>
<reference evidence="6" key="2">
    <citation type="submission" date="2006-01" db="EMBL/GenBank/DDBJ databases">
        <authorList>
            <person name="Genoscope"/>
        </authorList>
    </citation>
    <scope>NUCLEOTIDE SEQUENCE</scope>
</reference>
<dbReference type="HAMAP" id="MF_01401">
    <property type="entry name" value="MsrA"/>
    <property type="match status" value="1"/>
</dbReference>
<comment type="catalytic activity">
    <reaction evidence="2 4">
        <text>L-methionyl-[protein] + [thioredoxin]-disulfide + H2O = L-methionyl-(S)-S-oxide-[protein] + [thioredoxin]-dithiol</text>
        <dbReference type="Rhea" id="RHEA:14217"/>
        <dbReference type="Rhea" id="RHEA-COMP:10698"/>
        <dbReference type="Rhea" id="RHEA-COMP:10700"/>
        <dbReference type="Rhea" id="RHEA-COMP:12313"/>
        <dbReference type="Rhea" id="RHEA-COMP:12315"/>
        <dbReference type="ChEBI" id="CHEBI:15377"/>
        <dbReference type="ChEBI" id="CHEBI:16044"/>
        <dbReference type="ChEBI" id="CHEBI:29950"/>
        <dbReference type="ChEBI" id="CHEBI:44120"/>
        <dbReference type="ChEBI" id="CHEBI:50058"/>
        <dbReference type="EC" id="1.8.4.11"/>
    </reaction>
</comment>
<feature type="active site" evidence="4">
    <location>
        <position position="74"/>
    </location>
</feature>
<dbReference type="GO" id="GO:0033744">
    <property type="term" value="F:L-methionine:thioredoxin-disulfide S-oxidoreductase activity"/>
    <property type="evidence" value="ECO:0007669"/>
    <property type="project" value="RHEA"/>
</dbReference>
<dbReference type="Gene3D" id="3.30.1060.10">
    <property type="entry name" value="Peptide methionine sulphoxide reductase MsrA"/>
    <property type="match status" value="1"/>
</dbReference>
<dbReference type="PANTHER" id="PTHR43774">
    <property type="entry name" value="PEPTIDE METHIONINE SULFOXIDE REDUCTASE"/>
    <property type="match status" value="1"/>
</dbReference>
<dbReference type="Pfam" id="PF01625">
    <property type="entry name" value="PMSR"/>
    <property type="match status" value="1"/>
</dbReference>
<gene>
    <name evidence="4 6" type="primary">msrA</name>
    <name evidence="6" type="ORF">kustd1382</name>
</gene>
<dbReference type="EC" id="1.8.4.11" evidence="4"/>
<evidence type="ECO:0000259" key="5">
    <source>
        <dbReference type="Pfam" id="PF01625"/>
    </source>
</evidence>
<dbReference type="EMBL" id="CT573072">
    <property type="protein sequence ID" value="CAJ72127.1"/>
    <property type="molecule type" value="Genomic_DNA"/>
</dbReference>
<comment type="catalytic activity">
    <reaction evidence="3 4">
        <text>[thioredoxin]-disulfide + L-methionine + H2O = L-methionine (S)-S-oxide + [thioredoxin]-dithiol</text>
        <dbReference type="Rhea" id="RHEA:19993"/>
        <dbReference type="Rhea" id="RHEA-COMP:10698"/>
        <dbReference type="Rhea" id="RHEA-COMP:10700"/>
        <dbReference type="ChEBI" id="CHEBI:15377"/>
        <dbReference type="ChEBI" id="CHEBI:29950"/>
        <dbReference type="ChEBI" id="CHEBI:50058"/>
        <dbReference type="ChEBI" id="CHEBI:57844"/>
        <dbReference type="ChEBI" id="CHEBI:58772"/>
        <dbReference type="EC" id="1.8.4.11"/>
    </reaction>
</comment>
<comment type="similarity">
    <text evidence="4">Belongs to the MsrA Met sulfoxide reductase family.</text>
</comment>
<proteinExistence type="inferred from homology"/>
<dbReference type="GO" id="GO:0008113">
    <property type="term" value="F:peptide-methionine (S)-S-oxide reductase activity"/>
    <property type="evidence" value="ECO:0007669"/>
    <property type="project" value="UniProtKB-UniRule"/>
</dbReference>
<dbReference type="InterPro" id="IPR002569">
    <property type="entry name" value="Met_Sox_Rdtase_MsrA_dom"/>
</dbReference>
<dbReference type="InterPro" id="IPR036509">
    <property type="entry name" value="Met_Sox_Rdtase_MsrA_sf"/>
</dbReference>
<dbReference type="NCBIfam" id="TIGR00401">
    <property type="entry name" value="msrA"/>
    <property type="match status" value="1"/>
</dbReference>